<feature type="DNA-binding region" description="H-T-H motif" evidence="2">
    <location>
        <begin position="25"/>
        <end position="44"/>
    </location>
</feature>
<evidence type="ECO:0000313" key="4">
    <source>
        <dbReference type="EMBL" id="GFZ78783.1"/>
    </source>
</evidence>
<dbReference type="EMBL" id="BMEV01000036">
    <property type="protein sequence ID" value="GFZ78783.1"/>
    <property type="molecule type" value="Genomic_DNA"/>
</dbReference>
<reference evidence="4" key="2">
    <citation type="submission" date="2020-09" db="EMBL/GenBank/DDBJ databases">
        <authorList>
            <person name="Sun Q."/>
            <person name="Zhou Y."/>
        </authorList>
    </citation>
    <scope>NUCLEOTIDE SEQUENCE</scope>
    <source>
        <strain evidence="4">CGMCC 1.12360</strain>
    </source>
</reference>
<gene>
    <name evidence="4" type="ORF">GCM10010978_20230</name>
</gene>
<dbReference type="SUPFAM" id="SSF46689">
    <property type="entry name" value="Homeodomain-like"/>
    <property type="match status" value="1"/>
</dbReference>
<accession>A0A8J2XFE5</accession>
<dbReference type="InterPro" id="IPR009057">
    <property type="entry name" value="Homeodomain-like_sf"/>
</dbReference>
<name>A0A8J2XFE5_9BACI</name>
<dbReference type="Proteomes" id="UP000602050">
    <property type="component" value="Unassembled WGS sequence"/>
</dbReference>
<dbReference type="Gene3D" id="1.10.357.10">
    <property type="entry name" value="Tetracycline Repressor, domain 2"/>
    <property type="match status" value="1"/>
</dbReference>
<organism evidence="4 5">
    <name type="scientific">Compostibacillus humi</name>
    <dbReference type="NCBI Taxonomy" id="1245525"/>
    <lineage>
        <taxon>Bacteria</taxon>
        <taxon>Bacillati</taxon>
        <taxon>Bacillota</taxon>
        <taxon>Bacilli</taxon>
        <taxon>Bacillales</taxon>
        <taxon>Bacillaceae</taxon>
        <taxon>Compostibacillus</taxon>
    </lineage>
</organism>
<dbReference type="AlphaFoldDB" id="A0A8J2XFE5"/>
<proteinExistence type="predicted"/>
<dbReference type="Pfam" id="PF00440">
    <property type="entry name" value="TetR_N"/>
    <property type="match status" value="1"/>
</dbReference>
<reference evidence="4" key="1">
    <citation type="journal article" date="2014" name="Int. J. Syst. Evol. Microbiol.">
        <title>Complete genome sequence of Corynebacterium casei LMG S-19264T (=DSM 44701T), isolated from a smear-ripened cheese.</title>
        <authorList>
            <consortium name="US DOE Joint Genome Institute (JGI-PGF)"/>
            <person name="Walter F."/>
            <person name="Albersmeier A."/>
            <person name="Kalinowski J."/>
            <person name="Ruckert C."/>
        </authorList>
    </citation>
    <scope>NUCLEOTIDE SEQUENCE</scope>
    <source>
        <strain evidence="4">CGMCC 1.12360</strain>
    </source>
</reference>
<evidence type="ECO:0000313" key="5">
    <source>
        <dbReference type="Proteomes" id="UP000602050"/>
    </source>
</evidence>
<keyword evidence="1 2" id="KW-0238">DNA-binding</keyword>
<dbReference type="InterPro" id="IPR041479">
    <property type="entry name" value="TetR_CgmR_C"/>
</dbReference>
<evidence type="ECO:0000259" key="3">
    <source>
        <dbReference type="PROSITE" id="PS50977"/>
    </source>
</evidence>
<dbReference type="InterPro" id="IPR001647">
    <property type="entry name" value="HTH_TetR"/>
</dbReference>
<comment type="caution">
    <text evidence="4">The sequence shown here is derived from an EMBL/GenBank/DDBJ whole genome shotgun (WGS) entry which is preliminary data.</text>
</comment>
<dbReference type="PRINTS" id="PR00455">
    <property type="entry name" value="HTHTETR"/>
</dbReference>
<keyword evidence="5" id="KW-1185">Reference proteome</keyword>
<evidence type="ECO:0000256" key="1">
    <source>
        <dbReference type="ARBA" id="ARBA00023125"/>
    </source>
</evidence>
<sequence>MLSKKEELLTNAAKIINEEGIQKLTMQYLAEKSGITKGGVLYHFDSKEILLLNMNKMVIEQFEGKINKYKSKLSGAYQFTRAYALATIDYLDDTENVLLPSVFISSLEDGKSKELWESVSEHWIKLFDQDKGNPDKILELRLICDGIWFSIMYSYVDIFKERMEKIVLHYCDLMERDVI</sequence>
<evidence type="ECO:0000256" key="2">
    <source>
        <dbReference type="PROSITE-ProRule" id="PRU00335"/>
    </source>
</evidence>
<dbReference type="PROSITE" id="PS50977">
    <property type="entry name" value="HTH_TETR_2"/>
    <property type="match status" value="1"/>
</dbReference>
<feature type="domain" description="HTH tetR-type" evidence="3">
    <location>
        <begin position="2"/>
        <end position="62"/>
    </location>
</feature>
<dbReference type="GO" id="GO:0003677">
    <property type="term" value="F:DNA binding"/>
    <property type="evidence" value="ECO:0007669"/>
    <property type="project" value="UniProtKB-UniRule"/>
</dbReference>
<dbReference type="Pfam" id="PF17937">
    <property type="entry name" value="TetR_C_28"/>
    <property type="match status" value="1"/>
</dbReference>
<protein>
    <submittedName>
        <fullName evidence="4">TetR family transcriptional regulator</fullName>
    </submittedName>
</protein>